<dbReference type="InterPro" id="IPR021398">
    <property type="entry name" value="DUF3037"/>
</dbReference>
<dbReference type="EMBL" id="QZKU01000034">
    <property type="protein sequence ID" value="RJP24477.1"/>
    <property type="molecule type" value="Genomic_DNA"/>
</dbReference>
<protein>
    <submittedName>
        <fullName evidence="1">DUF3037 domain-containing protein</fullName>
    </submittedName>
</protein>
<reference evidence="1 2" key="1">
    <citation type="journal article" date="2017" name="ISME J.">
        <title>Energy and carbon metabolisms in a deep terrestrial subsurface fluid microbial community.</title>
        <authorList>
            <person name="Momper L."/>
            <person name="Jungbluth S.P."/>
            <person name="Lee M.D."/>
            <person name="Amend J.P."/>
        </authorList>
    </citation>
    <scope>NUCLEOTIDE SEQUENCE [LARGE SCALE GENOMIC DNA]</scope>
    <source>
        <strain evidence="1">SURF_5</strain>
    </source>
</reference>
<gene>
    <name evidence="1" type="ORF">C4520_03945</name>
</gene>
<proteinExistence type="predicted"/>
<name>A0A3A4NVL1_ABYX5</name>
<organism evidence="1 2">
    <name type="scientific">Abyssobacteria bacterium (strain SURF_5)</name>
    <dbReference type="NCBI Taxonomy" id="2093360"/>
    <lineage>
        <taxon>Bacteria</taxon>
        <taxon>Pseudomonadati</taxon>
        <taxon>Candidatus Hydrogenedentota</taxon>
        <taxon>Candidatus Abyssobacteria</taxon>
    </lineage>
</organism>
<dbReference type="AlphaFoldDB" id="A0A3A4NVL1"/>
<accession>A0A3A4NVL1</accession>
<comment type="caution">
    <text evidence="1">The sequence shown here is derived from an EMBL/GenBank/DDBJ whole genome shotgun (WGS) entry which is preliminary data.</text>
</comment>
<evidence type="ECO:0000313" key="1">
    <source>
        <dbReference type="EMBL" id="RJP24477.1"/>
    </source>
</evidence>
<sequence>MNSKCKYVIVRFVPDFVKGEFVNVGIVLECRERRFVDFHFSSDLARISRIFPNANVDIVRGIAKDLRKRLGRSGEEYYADLFRSSSTQEADTFLAKLLHDYSNHIEISQPKASLCDDPEEELKKLFQMYVTSKTKPEEKAPTHQRIVREFKRQFQEEKVLTLLMEQERVSGKGYEYIVDFAYRNGIPNYIETLNLAVSDDHKKNNTLRLIAESLDIRRKHKKAQFSALIYASEDMGPEEKKAVKSLQDFEINPYPKDKLGLLAKKIKKDVGDKI</sequence>
<dbReference type="Pfam" id="PF11236">
    <property type="entry name" value="DUF3037"/>
    <property type="match status" value="1"/>
</dbReference>
<evidence type="ECO:0000313" key="2">
    <source>
        <dbReference type="Proteomes" id="UP000265882"/>
    </source>
</evidence>
<dbReference type="Proteomes" id="UP000265882">
    <property type="component" value="Unassembled WGS sequence"/>
</dbReference>